<keyword evidence="5" id="KW-1185">Reference proteome</keyword>
<dbReference type="InterPro" id="IPR007492">
    <property type="entry name" value="LytTR_DNA-bd_dom"/>
</dbReference>
<comment type="caution">
    <text evidence="4">The sequence shown here is derived from an EMBL/GenBank/DDBJ whole genome shotgun (WGS) entry which is preliminary data.</text>
</comment>
<feature type="domain" description="HTH LytTR-type" evidence="3">
    <location>
        <begin position="143"/>
        <end position="249"/>
    </location>
</feature>
<dbReference type="InterPro" id="IPR001789">
    <property type="entry name" value="Sig_transdc_resp-reg_receiver"/>
</dbReference>
<organism evidence="4 5">
    <name type="scientific">Ancylobacter oerskovii</name>
    <dbReference type="NCBI Taxonomy" id="459519"/>
    <lineage>
        <taxon>Bacteria</taxon>
        <taxon>Pseudomonadati</taxon>
        <taxon>Pseudomonadota</taxon>
        <taxon>Alphaproteobacteria</taxon>
        <taxon>Hyphomicrobiales</taxon>
        <taxon>Xanthobacteraceae</taxon>
        <taxon>Ancylobacter</taxon>
    </lineage>
</organism>
<dbReference type="EMBL" id="JBHUHD010000001">
    <property type="protein sequence ID" value="MFD2139557.1"/>
    <property type="molecule type" value="Genomic_DNA"/>
</dbReference>
<dbReference type="RefSeq" id="WP_378295683.1">
    <property type="nucleotide sequence ID" value="NZ_JBHUHD010000001.1"/>
</dbReference>
<reference evidence="5" key="1">
    <citation type="journal article" date="2019" name="Int. J. Syst. Evol. Microbiol.">
        <title>The Global Catalogue of Microorganisms (GCM) 10K type strain sequencing project: providing services to taxonomists for standard genome sequencing and annotation.</title>
        <authorList>
            <consortium name="The Broad Institute Genomics Platform"/>
            <consortium name="The Broad Institute Genome Sequencing Center for Infectious Disease"/>
            <person name="Wu L."/>
            <person name="Ma J."/>
        </authorList>
    </citation>
    <scope>NUCLEOTIDE SEQUENCE [LARGE SCALE GENOMIC DNA]</scope>
    <source>
        <strain evidence="5">CCM 7435</strain>
    </source>
</reference>
<dbReference type="SUPFAM" id="SSF52172">
    <property type="entry name" value="CheY-like"/>
    <property type="match status" value="1"/>
</dbReference>
<gene>
    <name evidence="4" type="ORF">ACFSNC_04025</name>
</gene>
<evidence type="ECO:0000313" key="4">
    <source>
        <dbReference type="EMBL" id="MFD2139557.1"/>
    </source>
</evidence>
<keyword evidence="1" id="KW-0597">Phosphoprotein</keyword>
<dbReference type="InterPro" id="IPR011006">
    <property type="entry name" value="CheY-like_superfamily"/>
</dbReference>
<evidence type="ECO:0000313" key="5">
    <source>
        <dbReference type="Proteomes" id="UP001597299"/>
    </source>
</evidence>
<dbReference type="PANTHER" id="PTHR37299">
    <property type="entry name" value="TRANSCRIPTIONAL REGULATOR-RELATED"/>
    <property type="match status" value="1"/>
</dbReference>
<evidence type="ECO:0000256" key="1">
    <source>
        <dbReference type="PROSITE-ProRule" id="PRU00169"/>
    </source>
</evidence>
<proteinExistence type="predicted"/>
<dbReference type="Gene3D" id="2.40.50.1020">
    <property type="entry name" value="LytTr DNA-binding domain"/>
    <property type="match status" value="1"/>
</dbReference>
<sequence length="262" mass="28724">MLRVMLVDDEPPARRSLRQLLAAHDDIEVVAEAASVGQALALMAEVAPHVLFLDVELLDGRGFDVIRAAEHRPELRPLHIVFVTGYSRYAIEAFDVEAMDFLLKPVEPDRLTLTLDRLRRRIGPAPVPDEPAPARARSAPERLLVTLSGQSLYLPLDAIISVLAEGDYSRITIGSGQSYLICRLLGQFAAELPSPPFLRLSRSVIVNIGSIARVVWRDGGRARLHFNDTAPSLELGRAGTRRLRQLSATHAGLGEAPTLHMG</sequence>
<accession>A0ABW4YTU3</accession>
<dbReference type="PROSITE" id="PS50110">
    <property type="entry name" value="RESPONSE_REGULATORY"/>
    <property type="match status" value="1"/>
</dbReference>
<dbReference type="SMART" id="SM00850">
    <property type="entry name" value="LytTR"/>
    <property type="match status" value="1"/>
</dbReference>
<evidence type="ECO:0000259" key="3">
    <source>
        <dbReference type="PROSITE" id="PS50930"/>
    </source>
</evidence>
<dbReference type="Proteomes" id="UP001597299">
    <property type="component" value="Unassembled WGS sequence"/>
</dbReference>
<dbReference type="Pfam" id="PF04397">
    <property type="entry name" value="LytTR"/>
    <property type="match status" value="1"/>
</dbReference>
<dbReference type="Gene3D" id="3.40.50.2300">
    <property type="match status" value="1"/>
</dbReference>
<dbReference type="SMART" id="SM00448">
    <property type="entry name" value="REC"/>
    <property type="match status" value="1"/>
</dbReference>
<dbReference type="PROSITE" id="PS50930">
    <property type="entry name" value="HTH_LYTTR"/>
    <property type="match status" value="1"/>
</dbReference>
<dbReference type="PANTHER" id="PTHR37299:SF1">
    <property type="entry name" value="STAGE 0 SPORULATION PROTEIN A HOMOLOG"/>
    <property type="match status" value="1"/>
</dbReference>
<protein>
    <submittedName>
        <fullName evidence="4">LytR/AlgR family response regulator transcription factor</fullName>
    </submittedName>
</protein>
<dbReference type="InterPro" id="IPR046947">
    <property type="entry name" value="LytR-like"/>
</dbReference>
<dbReference type="Pfam" id="PF00072">
    <property type="entry name" value="Response_reg"/>
    <property type="match status" value="1"/>
</dbReference>
<feature type="modified residue" description="4-aspartylphosphate" evidence="1">
    <location>
        <position position="54"/>
    </location>
</feature>
<evidence type="ECO:0000259" key="2">
    <source>
        <dbReference type="PROSITE" id="PS50110"/>
    </source>
</evidence>
<name>A0ABW4YTU3_9HYPH</name>
<feature type="domain" description="Response regulatory" evidence="2">
    <location>
        <begin position="3"/>
        <end position="119"/>
    </location>
</feature>